<dbReference type="STRING" id="1440053.GCA_000718095_01238"/>
<dbReference type="PANTHER" id="PTHR44846:SF17">
    <property type="entry name" value="GNTR-FAMILY TRANSCRIPTIONAL REGULATOR"/>
    <property type="match status" value="1"/>
</dbReference>
<dbReference type="PANTHER" id="PTHR44846">
    <property type="entry name" value="MANNOSYL-D-GLYCERATE TRANSPORT/METABOLISM SYSTEM REPRESSOR MNGR-RELATED"/>
    <property type="match status" value="1"/>
</dbReference>
<dbReference type="GO" id="GO:0003677">
    <property type="term" value="F:DNA binding"/>
    <property type="evidence" value="ECO:0007669"/>
    <property type="project" value="UniProtKB-KW"/>
</dbReference>
<evidence type="ECO:0000256" key="1">
    <source>
        <dbReference type="ARBA" id="ARBA00023015"/>
    </source>
</evidence>
<dbReference type="Pfam" id="PF00392">
    <property type="entry name" value="GntR"/>
    <property type="match status" value="1"/>
</dbReference>
<reference evidence="5 6" key="1">
    <citation type="submission" date="2013-12" db="EMBL/GenBank/DDBJ databases">
        <title>Annotated genome of Streptomyces scopuliridis.</title>
        <authorList>
            <person name="Olson J.B."/>
        </authorList>
    </citation>
    <scope>NUCLEOTIDE SEQUENCE [LARGE SCALE GENOMIC DNA]</scope>
    <source>
        <strain evidence="5 6">RB72</strain>
    </source>
</reference>
<keyword evidence="6" id="KW-1185">Reference proteome</keyword>
<dbReference type="SUPFAM" id="SSF64288">
    <property type="entry name" value="Chorismate lyase-like"/>
    <property type="match status" value="1"/>
</dbReference>
<dbReference type="InterPro" id="IPR000524">
    <property type="entry name" value="Tscrpt_reg_HTH_GntR"/>
</dbReference>
<dbReference type="InterPro" id="IPR036390">
    <property type="entry name" value="WH_DNA-bd_sf"/>
</dbReference>
<dbReference type="SUPFAM" id="SSF46785">
    <property type="entry name" value="Winged helix' DNA-binding domain"/>
    <property type="match status" value="1"/>
</dbReference>
<dbReference type="OrthoDB" id="3564840at2"/>
<dbReference type="Gene3D" id="3.40.1410.10">
    <property type="entry name" value="Chorismate lyase-like"/>
    <property type="match status" value="1"/>
</dbReference>
<dbReference type="SMART" id="SM00345">
    <property type="entry name" value="HTH_GNTR"/>
    <property type="match status" value="1"/>
</dbReference>
<evidence type="ECO:0000313" key="5">
    <source>
        <dbReference type="EMBL" id="PVE11789.1"/>
    </source>
</evidence>
<accession>A0A2T7T9C9</accession>
<dbReference type="EMBL" id="AZSP01000126">
    <property type="protein sequence ID" value="PVE11789.1"/>
    <property type="molecule type" value="Genomic_DNA"/>
</dbReference>
<organism evidence="5 6">
    <name type="scientific">Streptomyces scopuliridis RB72</name>
    <dbReference type="NCBI Taxonomy" id="1440053"/>
    <lineage>
        <taxon>Bacteria</taxon>
        <taxon>Bacillati</taxon>
        <taxon>Actinomycetota</taxon>
        <taxon>Actinomycetes</taxon>
        <taxon>Kitasatosporales</taxon>
        <taxon>Streptomycetaceae</taxon>
        <taxon>Streptomyces</taxon>
    </lineage>
</organism>
<keyword evidence="3" id="KW-0804">Transcription</keyword>
<dbReference type="InterPro" id="IPR028978">
    <property type="entry name" value="Chorismate_lyase_/UTRA_dom_sf"/>
</dbReference>
<dbReference type="AlphaFoldDB" id="A0A2T7T9C9"/>
<dbReference type="PROSITE" id="PS50949">
    <property type="entry name" value="HTH_GNTR"/>
    <property type="match status" value="1"/>
</dbReference>
<dbReference type="SMART" id="SM00866">
    <property type="entry name" value="UTRA"/>
    <property type="match status" value="1"/>
</dbReference>
<dbReference type="RefSeq" id="WP_030350410.1">
    <property type="nucleotide sequence ID" value="NZ_AZSP01000126.1"/>
</dbReference>
<evidence type="ECO:0000313" key="6">
    <source>
        <dbReference type="Proteomes" id="UP000245992"/>
    </source>
</evidence>
<name>A0A2T7T9C9_9ACTN</name>
<evidence type="ECO:0000256" key="3">
    <source>
        <dbReference type="ARBA" id="ARBA00023163"/>
    </source>
</evidence>
<dbReference type="GO" id="GO:0003700">
    <property type="term" value="F:DNA-binding transcription factor activity"/>
    <property type="evidence" value="ECO:0007669"/>
    <property type="project" value="InterPro"/>
</dbReference>
<dbReference type="PRINTS" id="PR00035">
    <property type="entry name" value="HTHGNTR"/>
</dbReference>
<proteinExistence type="predicted"/>
<evidence type="ECO:0000256" key="2">
    <source>
        <dbReference type="ARBA" id="ARBA00023125"/>
    </source>
</evidence>
<dbReference type="InterPro" id="IPR050679">
    <property type="entry name" value="Bact_HTH_transcr_reg"/>
</dbReference>
<feature type="domain" description="HTH gntR-type" evidence="4">
    <location>
        <begin position="3"/>
        <end position="71"/>
    </location>
</feature>
<sequence>MGEPRYVVIADDLMGRIAAGRWAVGELLPTEPELAVEYGVSRETLRRALRRVELGGLISRHKGIGTRVERTTPFTRFTTKLGSIEELTQYGEAAVRHVLTVEPVTVDAALSAVTGLAEGSQQVCVTSLRRDPERPEGAVSWAKVYLRPEDAKAIASDLGENTRLISDLVEARTDRAVERVVQRVRAVRMPAEAAAHLGVEPGSPGLEFVRRYYDALGTLFEVAVSTHAGDHFVHETILSRR</sequence>
<evidence type="ECO:0000259" key="4">
    <source>
        <dbReference type="PROSITE" id="PS50949"/>
    </source>
</evidence>
<dbReference type="CDD" id="cd07377">
    <property type="entry name" value="WHTH_GntR"/>
    <property type="match status" value="1"/>
</dbReference>
<gene>
    <name evidence="5" type="ORF">Y717_00120</name>
</gene>
<dbReference type="Pfam" id="PF07702">
    <property type="entry name" value="UTRA"/>
    <property type="match status" value="1"/>
</dbReference>
<dbReference type="Gene3D" id="1.10.10.10">
    <property type="entry name" value="Winged helix-like DNA-binding domain superfamily/Winged helix DNA-binding domain"/>
    <property type="match status" value="1"/>
</dbReference>
<dbReference type="Proteomes" id="UP000245992">
    <property type="component" value="Unassembled WGS sequence"/>
</dbReference>
<protein>
    <submittedName>
        <fullName evidence="5">GntR family transcriptional regulator</fullName>
    </submittedName>
</protein>
<keyword evidence="1" id="KW-0805">Transcription regulation</keyword>
<dbReference type="GO" id="GO:0045892">
    <property type="term" value="P:negative regulation of DNA-templated transcription"/>
    <property type="evidence" value="ECO:0007669"/>
    <property type="project" value="TreeGrafter"/>
</dbReference>
<dbReference type="InterPro" id="IPR011663">
    <property type="entry name" value="UTRA"/>
</dbReference>
<dbReference type="InterPro" id="IPR036388">
    <property type="entry name" value="WH-like_DNA-bd_sf"/>
</dbReference>
<keyword evidence="2" id="KW-0238">DNA-binding</keyword>
<comment type="caution">
    <text evidence="5">The sequence shown here is derived from an EMBL/GenBank/DDBJ whole genome shotgun (WGS) entry which is preliminary data.</text>
</comment>